<organism evidence="2 3">
    <name type="scientific">Iris pallida</name>
    <name type="common">Sweet iris</name>
    <dbReference type="NCBI Taxonomy" id="29817"/>
    <lineage>
        <taxon>Eukaryota</taxon>
        <taxon>Viridiplantae</taxon>
        <taxon>Streptophyta</taxon>
        <taxon>Embryophyta</taxon>
        <taxon>Tracheophyta</taxon>
        <taxon>Spermatophyta</taxon>
        <taxon>Magnoliopsida</taxon>
        <taxon>Liliopsida</taxon>
        <taxon>Asparagales</taxon>
        <taxon>Iridaceae</taxon>
        <taxon>Iridoideae</taxon>
        <taxon>Irideae</taxon>
        <taxon>Iris</taxon>
    </lineage>
</organism>
<evidence type="ECO:0000256" key="1">
    <source>
        <dbReference type="SAM" id="MobiDB-lite"/>
    </source>
</evidence>
<gene>
    <name evidence="2" type="ORF">M6B38_215905</name>
</gene>
<sequence>MRRRRRISAGSGWVSVRVRLTVQMAADRGGLAAVGDAPIRRRSNVREAAHGRPERRRPSASALADRSGETAAYAWHPQPAVFSSAHHDNTDGVGRRESEASVGGRLGGDARARLCDAGHGGQSTEVDVGTGHGGAWWRGRSASAA</sequence>
<evidence type="ECO:0000313" key="2">
    <source>
        <dbReference type="EMBL" id="KAJ6797667.1"/>
    </source>
</evidence>
<proteinExistence type="predicted"/>
<evidence type="ECO:0000313" key="3">
    <source>
        <dbReference type="Proteomes" id="UP001140949"/>
    </source>
</evidence>
<feature type="compositionally biased region" description="Basic and acidic residues" evidence="1">
    <location>
        <begin position="85"/>
        <end position="99"/>
    </location>
</feature>
<comment type="caution">
    <text evidence="2">The sequence shown here is derived from an EMBL/GenBank/DDBJ whole genome shotgun (WGS) entry which is preliminary data.</text>
</comment>
<reference evidence="2" key="1">
    <citation type="journal article" date="2023" name="GigaByte">
        <title>Genome assembly of the bearded iris, Iris pallida Lam.</title>
        <authorList>
            <person name="Bruccoleri R.E."/>
            <person name="Oakeley E.J."/>
            <person name="Faust A.M.E."/>
            <person name="Altorfer M."/>
            <person name="Dessus-Babus S."/>
            <person name="Burckhardt D."/>
            <person name="Oertli M."/>
            <person name="Naumann U."/>
            <person name="Petersen F."/>
            <person name="Wong J."/>
        </authorList>
    </citation>
    <scope>NUCLEOTIDE SEQUENCE</scope>
    <source>
        <strain evidence="2">GSM-AAB239-AS_SAM_17_03QT</strain>
    </source>
</reference>
<dbReference type="Proteomes" id="UP001140949">
    <property type="component" value="Unassembled WGS sequence"/>
</dbReference>
<accession>A0AAX6E0N1</accession>
<dbReference type="EMBL" id="JANAVB010040817">
    <property type="protein sequence ID" value="KAJ6797667.1"/>
    <property type="molecule type" value="Genomic_DNA"/>
</dbReference>
<reference evidence="2" key="2">
    <citation type="submission" date="2023-04" db="EMBL/GenBank/DDBJ databases">
        <authorList>
            <person name="Bruccoleri R.E."/>
            <person name="Oakeley E.J."/>
            <person name="Faust A.-M."/>
            <person name="Dessus-Babus S."/>
            <person name="Altorfer M."/>
            <person name="Burckhardt D."/>
            <person name="Oertli M."/>
            <person name="Naumann U."/>
            <person name="Petersen F."/>
            <person name="Wong J."/>
        </authorList>
    </citation>
    <scope>NUCLEOTIDE SEQUENCE</scope>
    <source>
        <strain evidence="2">GSM-AAB239-AS_SAM_17_03QT</strain>
        <tissue evidence="2">Leaf</tissue>
    </source>
</reference>
<feature type="region of interest" description="Disordered" evidence="1">
    <location>
        <begin position="36"/>
        <end position="108"/>
    </location>
</feature>
<name>A0AAX6E0N1_IRIPA</name>
<protein>
    <submittedName>
        <fullName evidence="2">Uncharacterized protein</fullName>
    </submittedName>
</protein>
<dbReference type="AlphaFoldDB" id="A0AAX6E0N1"/>
<keyword evidence="3" id="KW-1185">Reference proteome</keyword>